<dbReference type="InterPro" id="IPR036451">
    <property type="entry name" value="CblAdoTrfase-like_sf"/>
</dbReference>
<dbReference type="UniPathway" id="UPA00148">
    <property type="reaction ID" value="UER00233"/>
</dbReference>
<keyword evidence="2 4" id="KW-0547">Nucleotide-binding</keyword>
<feature type="domain" description="Cobalamin adenosyltransferase-like" evidence="5">
    <location>
        <begin position="6"/>
        <end position="165"/>
    </location>
</feature>
<evidence type="ECO:0000256" key="1">
    <source>
        <dbReference type="ARBA" id="ARBA00022679"/>
    </source>
</evidence>
<protein>
    <recommendedName>
        <fullName evidence="4">Corrinoid adenosyltransferase</fullName>
        <ecNumber evidence="4">2.5.1.17</ecNumber>
    </recommendedName>
    <alternativeName>
        <fullName evidence="4">Cob(II)alamin adenosyltransferase</fullName>
    </alternativeName>
    <alternativeName>
        <fullName evidence="4">Cob(II)yrinic acid a,c-diamide adenosyltransferase</fullName>
    </alternativeName>
    <alternativeName>
        <fullName evidence="4">Cobinamide/cobalamin adenosyltransferase</fullName>
    </alternativeName>
</protein>
<accession>A0A6J4UVT4</accession>
<comment type="catalytic activity">
    <reaction evidence="4">
        <text>2 cob(II)alamin + reduced [electron-transfer flavoprotein] + 2 ATP = 2 adenosylcob(III)alamin + 2 triphosphate + oxidized [electron-transfer flavoprotein] + 3 H(+)</text>
        <dbReference type="Rhea" id="RHEA:28671"/>
        <dbReference type="Rhea" id="RHEA-COMP:10685"/>
        <dbReference type="Rhea" id="RHEA-COMP:10686"/>
        <dbReference type="ChEBI" id="CHEBI:15378"/>
        <dbReference type="ChEBI" id="CHEBI:16304"/>
        <dbReference type="ChEBI" id="CHEBI:18036"/>
        <dbReference type="ChEBI" id="CHEBI:18408"/>
        <dbReference type="ChEBI" id="CHEBI:30616"/>
        <dbReference type="ChEBI" id="CHEBI:57692"/>
        <dbReference type="ChEBI" id="CHEBI:58307"/>
        <dbReference type="EC" id="2.5.1.17"/>
    </reaction>
</comment>
<dbReference type="AlphaFoldDB" id="A0A6J4UVT4"/>
<dbReference type="NCBIfam" id="TIGR00636">
    <property type="entry name" value="PduO_Nterm"/>
    <property type="match status" value="1"/>
</dbReference>
<keyword evidence="3 4" id="KW-0067">ATP-binding</keyword>
<evidence type="ECO:0000259" key="5">
    <source>
        <dbReference type="Pfam" id="PF01923"/>
    </source>
</evidence>
<dbReference type="InterPro" id="IPR029499">
    <property type="entry name" value="PduO-typ"/>
</dbReference>
<keyword evidence="4" id="KW-0169">Cobalamin biosynthesis</keyword>
<dbReference type="EC" id="2.5.1.17" evidence="4"/>
<dbReference type="PANTHER" id="PTHR12213:SF0">
    <property type="entry name" value="CORRINOID ADENOSYLTRANSFERASE MMAB"/>
    <property type="match status" value="1"/>
</dbReference>
<evidence type="ECO:0000256" key="4">
    <source>
        <dbReference type="RuleBase" id="RU366026"/>
    </source>
</evidence>
<sequence length="185" mass="19584">MRLFSGKGDGGETDLLGARVDKDDPRIALLGELDEATSAIGLGRAHAVVGAIGDALLTSQRDLYGIMADLAFTDEIRPASQRFAAERVTWLEGEVDRLAATVTLPPHFILPGDTVAGATLDVARTVVRRAERAAVTLHRAGGLANEATLRYLNRLSSLLFIAARAEDAAAGITPRPAKADLDRSD</sequence>
<evidence type="ECO:0000256" key="3">
    <source>
        <dbReference type="ARBA" id="ARBA00022840"/>
    </source>
</evidence>
<dbReference type="Pfam" id="PF01923">
    <property type="entry name" value="Cob_adeno_trans"/>
    <property type="match status" value="1"/>
</dbReference>
<keyword evidence="1 4" id="KW-0808">Transferase</keyword>
<dbReference type="EMBL" id="CADCWH010000226">
    <property type="protein sequence ID" value="CAA9557603.1"/>
    <property type="molecule type" value="Genomic_DNA"/>
</dbReference>
<dbReference type="GO" id="GO:0008817">
    <property type="term" value="F:corrinoid adenosyltransferase activity"/>
    <property type="evidence" value="ECO:0007669"/>
    <property type="project" value="UniProtKB-UniRule"/>
</dbReference>
<evidence type="ECO:0000313" key="6">
    <source>
        <dbReference type="EMBL" id="CAA9557603.1"/>
    </source>
</evidence>
<name>A0A6J4UVT4_9BACT</name>
<dbReference type="GO" id="GO:0005524">
    <property type="term" value="F:ATP binding"/>
    <property type="evidence" value="ECO:0007669"/>
    <property type="project" value="UniProtKB-UniRule"/>
</dbReference>
<gene>
    <name evidence="6" type="ORF">AVDCRST_MAG70-1411</name>
</gene>
<reference evidence="6" key="1">
    <citation type="submission" date="2020-02" db="EMBL/GenBank/DDBJ databases">
        <authorList>
            <person name="Meier V. D."/>
        </authorList>
    </citation>
    <scope>NUCLEOTIDE SEQUENCE</scope>
    <source>
        <strain evidence="6">AVDCRST_MAG70</strain>
    </source>
</reference>
<organism evidence="6">
    <name type="scientific">uncultured Thermomicrobiales bacterium</name>
    <dbReference type="NCBI Taxonomy" id="1645740"/>
    <lineage>
        <taxon>Bacteria</taxon>
        <taxon>Pseudomonadati</taxon>
        <taxon>Thermomicrobiota</taxon>
        <taxon>Thermomicrobia</taxon>
        <taxon>Thermomicrobiales</taxon>
        <taxon>environmental samples</taxon>
    </lineage>
</organism>
<comment type="similarity">
    <text evidence="4">Belongs to the Cob(I)alamin adenosyltransferase family.</text>
</comment>
<dbReference type="InterPro" id="IPR016030">
    <property type="entry name" value="CblAdoTrfase-like"/>
</dbReference>
<comment type="pathway">
    <text evidence="4">Cofactor biosynthesis; adenosylcobalamin biosynthesis; adenosylcobalamin from cob(II)yrinate a,c-diamide: step 2/7.</text>
</comment>
<dbReference type="SUPFAM" id="SSF89028">
    <property type="entry name" value="Cobalamin adenosyltransferase-like"/>
    <property type="match status" value="1"/>
</dbReference>
<dbReference type="GO" id="GO:0009236">
    <property type="term" value="P:cobalamin biosynthetic process"/>
    <property type="evidence" value="ECO:0007669"/>
    <property type="project" value="UniProtKB-UniRule"/>
</dbReference>
<evidence type="ECO:0000256" key="2">
    <source>
        <dbReference type="ARBA" id="ARBA00022741"/>
    </source>
</evidence>
<proteinExistence type="inferred from homology"/>
<dbReference type="PANTHER" id="PTHR12213">
    <property type="entry name" value="CORRINOID ADENOSYLTRANSFERASE"/>
    <property type="match status" value="1"/>
</dbReference>
<comment type="catalytic activity">
    <reaction evidence="4">
        <text>2 cob(II)yrinate a,c diamide + reduced [electron-transfer flavoprotein] + 2 ATP = 2 adenosylcob(III)yrinate a,c-diamide + 2 triphosphate + oxidized [electron-transfer flavoprotein] + 3 H(+)</text>
        <dbReference type="Rhea" id="RHEA:11528"/>
        <dbReference type="Rhea" id="RHEA-COMP:10685"/>
        <dbReference type="Rhea" id="RHEA-COMP:10686"/>
        <dbReference type="ChEBI" id="CHEBI:15378"/>
        <dbReference type="ChEBI" id="CHEBI:18036"/>
        <dbReference type="ChEBI" id="CHEBI:30616"/>
        <dbReference type="ChEBI" id="CHEBI:57692"/>
        <dbReference type="ChEBI" id="CHEBI:58307"/>
        <dbReference type="ChEBI" id="CHEBI:58503"/>
        <dbReference type="ChEBI" id="CHEBI:58537"/>
        <dbReference type="EC" id="2.5.1.17"/>
    </reaction>
</comment>
<dbReference type="Gene3D" id="1.20.1200.10">
    <property type="entry name" value="Cobalamin adenosyltransferase-like"/>
    <property type="match status" value="1"/>
</dbReference>